<dbReference type="OrthoDB" id="448448at2759"/>
<proteinExistence type="predicted"/>
<sequence>MYHQHSRQTFMTLKSQDTVLKNYCSILQELLRLRQICVHVGLVLDSETQSGKGLDLARQIEQEGFSRSNAIHLLILMHDTGATQCSECGREAISASTGENKEDVEDMKAPQTTGSKRGRKKSTKPMTLEASHPVQL</sequence>
<dbReference type="EMBL" id="VSWC01000001">
    <property type="protein sequence ID" value="KAA1119413.1"/>
    <property type="molecule type" value="Genomic_DNA"/>
</dbReference>
<accession>A0A5B0R264</accession>
<gene>
    <name evidence="2" type="ORF">PGT21_024863</name>
</gene>
<protein>
    <submittedName>
        <fullName evidence="2">Uncharacterized protein</fullName>
    </submittedName>
</protein>
<evidence type="ECO:0000256" key="1">
    <source>
        <dbReference type="SAM" id="MobiDB-lite"/>
    </source>
</evidence>
<organism evidence="2 3">
    <name type="scientific">Puccinia graminis f. sp. tritici</name>
    <dbReference type="NCBI Taxonomy" id="56615"/>
    <lineage>
        <taxon>Eukaryota</taxon>
        <taxon>Fungi</taxon>
        <taxon>Dikarya</taxon>
        <taxon>Basidiomycota</taxon>
        <taxon>Pucciniomycotina</taxon>
        <taxon>Pucciniomycetes</taxon>
        <taxon>Pucciniales</taxon>
        <taxon>Pucciniaceae</taxon>
        <taxon>Puccinia</taxon>
    </lineage>
</organism>
<evidence type="ECO:0000313" key="2">
    <source>
        <dbReference type="EMBL" id="KAA1119413.1"/>
    </source>
</evidence>
<name>A0A5B0R264_PUCGR</name>
<dbReference type="AlphaFoldDB" id="A0A5B0R264"/>
<dbReference type="Proteomes" id="UP000324748">
    <property type="component" value="Unassembled WGS sequence"/>
</dbReference>
<evidence type="ECO:0000313" key="3">
    <source>
        <dbReference type="Proteomes" id="UP000324748"/>
    </source>
</evidence>
<feature type="region of interest" description="Disordered" evidence="1">
    <location>
        <begin position="93"/>
        <end position="136"/>
    </location>
</feature>
<comment type="caution">
    <text evidence="2">The sequence shown here is derived from an EMBL/GenBank/DDBJ whole genome shotgun (WGS) entry which is preliminary data.</text>
</comment>
<reference evidence="2 3" key="1">
    <citation type="submission" date="2019-05" db="EMBL/GenBank/DDBJ databases">
        <title>Emergence of the Ug99 lineage of the wheat stem rust pathogen through somatic hybridization.</title>
        <authorList>
            <person name="Li F."/>
            <person name="Upadhyaya N.M."/>
            <person name="Sperschneider J."/>
            <person name="Matny O."/>
            <person name="Nguyen-Phuc H."/>
            <person name="Mago R."/>
            <person name="Raley C."/>
            <person name="Miller M.E."/>
            <person name="Silverstein K.A.T."/>
            <person name="Henningsen E."/>
            <person name="Hirsch C.D."/>
            <person name="Visser B."/>
            <person name="Pretorius Z.A."/>
            <person name="Steffenson B.J."/>
            <person name="Schwessinger B."/>
            <person name="Dodds P.N."/>
            <person name="Figueroa M."/>
        </authorList>
    </citation>
    <scope>NUCLEOTIDE SEQUENCE [LARGE SCALE GENOMIC DNA]</scope>
    <source>
        <strain evidence="2">21-0</strain>
    </source>
</reference>
<keyword evidence="3" id="KW-1185">Reference proteome</keyword>